<keyword evidence="4" id="KW-0175">Coiled coil</keyword>
<sequence>MKRIICLMLILFCIASIMFTGCGQKKETGIKNGTVEDPIMIKIAHDNSVQTPGHKAIEGFKKEVEAQSGGRIKVEIYPGGQMGSIQDTMEQTRRGDIQMSFAATSLLIQNMPELAVWEVFGLFDDKAHAHRVLDGKAGQKMMEYLEAENLEGIGYMEIGFRNFSNSKRPINTKEDVKGLKMRGYNSVQIKAWEALGANLSSLSWNEVFTSLQQGLIDGQECTTESFYSAKFNETQNYWSLTQHIYTNWLWYANQDFMDSLSEEDRGIVMDASKKAIHDQREEADRAEKKNLELIKASGTIVNEVPLEARAEMTQTMNEAVSRQIIDKCGQDVYDMVMEEVEKERHTAE</sequence>
<protein>
    <submittedName>
        <fullName evidence="6">Tripartite ATP-independent transporter solute receptor, DctP family</fullName>
    </submittedName>
</protein>
<evidence type="ECO:0000256" key="1">
    <source>
        <dbReference type="ARBA" id="ARBA00009023"/>
    </source>
</evidence>
<feature type="chain" id="PRO_5039407887" evidence="5">
    <location>
        <begin position="21"/>
        <end position="348"/>
    </location>
</feature>
<proteinExistence type="inferred from homology"/>
<organism evidence="6 7">
    <name type="scientific">Eubacterium aggregans</name>
    <dbReference type="NCBI Taxonomy" id="81409"/>
    <lineage>
        <taxon>Bacteria</taxon>
        <taxon>Bacillati</taxon>
        <taxon>Bacillota</taxon>
        <taxon>Clostridia</taxon>
        <taxon>Eubacteriales</taxon>
        <taxon>Eubacteriaceae</taxon>
        <taxon>Eubacterium</taxon>
    </lineage>
</organism>
<dbReference type="InterPro" id="IPR004682">
    <property type="entry name" value="TRAP_DctP"/>
</dbReference>
<dbReference type="Pfam" id="PF03480">
    <property type="entry name" value="DctP"/>
    <property type="match status" value="1"/>
</dbReference>
<dbReference type="InterPro" id="IPR038404">
    <property type="entry name" value="TRAP_DctP_sf"/>
</dbReference>
<dbReference type="GO" id="GO:0030288">
    <property type="term" value="C:outer membrane-bounded periplasmic space"/>
    <property type="evidence" value="ECO:0007669"/>
    <property type="project" value="InterPro"/>
</dbReference>
<dbReference type="CDD" id="cd13603">
    <property type="entry name" value="PBP2_TRAP_Siap_TeaA_like"/>
    <property type="match status" value="1"/>
</dbReference>
<comment type="similarity">
    <text evidence="1">Belongs to the bacterial solute-binding protein 7 family.</text>
</comment>
<dbReference type="NCBIfam" id="TIGR00787">
    <property type="entry name" value="dctP"/>
    <property type="match status" value="1"/>
</dbReference>
<dbReference type="AlphaFoldDB" id="A0A1H4ARJ7"/>
<dbReference type="PROSITE" id="PS51257">
    <property type="entry name" value="PROKAR_LIPOPROTEIN"/>
    <property type="match status" value="1"/>
</dbReference>
<keyword evidence="3 5" id="KW-0732">Signal</keyword>
<dbReference type="Proteomes" id="UP000199394">
    <property type="component" value="Unassembled WGS sequence"/>
</dbReference>
<evidence type="ECO:0000256" key="2">
    <source>
        <dbReference type="ARBA" id="ARBA00022448"/>
    </source>
</evidence>
<evidence type="ECO:0000313" key="7">
    <source>
        <dbReference type="Proteomes" id="UP000199394"/>
    </source>
</evidence>
<dbReference type="InterPro" id="IPR018389">
    <property type="entry name" value="DctP_fam"/>
</dbReference>
<dbReference type="GO" id="GO:0055085">
    <property type="term" value="P:transmembrane transport"/>
    <property type="evidence" value="ECO:0007669"/>
    <property type="project" value="InterPro"/>
</dbReference>
<evidence type="ECO:0000256" key="5">
    <source>
        <dbReference type="SAM" id="SignalP"/>
    </source>
</evidence>
<dbReference type="PIRSF" id="PIRSF006470">
    <property type="entry name" value="DctB"/>
    <property type="match status" value="1"/>
</dbReference>
<dbReference type="EMBL" id="FNRK01000009">
    <property type="protein sequence ID" value="SEA38496.1"/>
    <property type="molecule type" value="Genomic_DNA"/>
</dbReference>
<reference evidence="6 7" key="1">
    <citation type="submission" date="2016-10" db="EMBL/GenBank/DDBJ databases">
        <authorList>
            <person name="de Groot N.N."/>
        </authorList>
    </citation>
    <scope>NUCLEOTIDE SEQUENCE [LARGE SCALE GENOMIC DNA]</scope>
    <source>
        <strain evidence="6 7">SR12</strain>
    </source>
</reference>
<dbReference type="STRING" id="81409.SAMN04515656_10911"/>
<evidence type="ECO:0000256" key="4">
    <source>
        <dbReference type="SAM" id="Coils"/>
    </source>
</evidence>
<dbReference type="PANTHER" id="PTHR33376:SF7">
    <property type="entry name" value="C4-DICARBOXYLATE-BINDING PROTEIN DCTB"/>
    <property type="match status" value="1"/>
</dbReference>
<gene>
    <name evidence="6" type="ORF">SAMN04515656_10911</name>
</gene>
<dbReference type="NCBIfam" id="NF037995">
    <property type="entry name" value="TRAP_S1"/>
    <property type="match status" value="1"/>
</dbReference>
<dbReference type="Gene3D" id="3.40.190.170">
    <property type="entry name" value="Bacterial extracellular solute-binding protein, family 7"/>
    <property type="match status" value="1"/>
</dbReference>
<keyword evidence="7" id="KW-1185">Reference proteome</keyword>
<feature type="signal peptide" evidence="5">
    <location>
        <begin position="1"/>
        <end position="20"/>
    </location>
</feature>
<feature type="coiled-coil region" evidence="4">
    <location>
        <begin position="269"/>
        <end position="296"/>
    </location>
</feature>
<dbReference type="PANTHER" id="PTHR33376">
    <property type="match status" value="1"/>
</dbReference>
<name>A0A1H4ARJ7_9FIRM</name>
<evidence type="ECO:0000256" key="3">
    <source>
        <dbReference type="ARBA" id="ARBA00022729"/>
    </source>
</evidence>
<accession>A0A1H4ARJ7</accession>
<keyword evidence="6" id="KW-0675">Receptor</keyword>
<keyword evidence="2" id="KW-0813">Transport</keyword>
<evidence type="ECO:0000313" key="6">
    <source>
        <dbReference type="EMBL" id="SEA38496.1"/>
    </source>
</evidence>